<dbReference type="InterPro" id="IPR003660">
    <property type="entry name" value="HAMP_dom"/>
</dbReference>
<reference evidence="12 13" key="1">
    <citation type="submission" date="2022-04" db="EMBL/GenBank/DDBJ databases">
        <title>Genome sequence of C. roseum typestrain.</title>
        <authorList>
            <person name="Poehlein A."/>
            <person name="Schoch T."/>
            <person name="Duerre P."/>
            <person name="Daniel R."/>
        </authorList>
    </citation>
    <scope>NUCLEOTIDE SEQUENCE [LARGE SCALE GENOMIC DNA]</scope>
    <source>
        <strain evidence="12 13">DSM 7320</strain>
    </source>
</reference>
<dbReference type="PROSITE" id="PS50885">
    <property type="entry name" value="HAMP"/>
    <property type="match status" value="1"/>
</dbReference>
<dbReference type="InterPro" id="IPR050640">
    <property type="entry name" value="Bact_2-comp_sensor_kinase"/>
</dbReference>
<dbReference type="RefSeq" id="WP_077833848.1">
    <property type="nucleotide sequence ID" value="NZ_CP096983.1"/>
</dbReference>
<dbReference type="GO" id="GO:0005886">
    <property type="term" value="C:plasma membrane"/>
    <property type="evidence" value="ECO:0007669"/>
    <property type="project" value="UniProtKB-SubCell"/>
</dbReference>
<evidence type="ECO:0000256" key="8">
    <source>
        <dbReference type="ARBA" id="ARBA00022840"/>
    </source>
</evidence>
<dbReference type="GO" id="GO:0005524">
    <property type="term" value="F:ATP binding"/>
    <property type="evidence" value="ECO:0007669"/>
    <property type="project" value="UniProtKB-KW"/>
</dbReference>
<evidence type="ECO:0000256" key="2">
    <source>
        <dbReference type="ARBA" id="ARBA00022475"/>
    </source>
</evidence>
<dbReference type="AlphaFoldDB" id="A0A1S8LEZ2"/>
<keyword evidence="13" id="KW-1185">Reference proteome</keyword>
<sequence>MRDYIILFIKNVRDFFIKKNLMKKLIITYILVIAVPIMFFSVYTFKSLEVNAKKDAINKHSYELNVEYSDIEKNIYIMRNVLSAVKNNEDVMNYIDPHKSTDLKELIKFNDVTYKEITNLQNNSPNIRQINIFTNNSEVNEIWPLIYSEKRIMGDNWYKNTLDKDGAAYWNINQCDNDIKKDSLEDQDNGELIVSLNKEIKSQSSKDKGIIRITMLSKNFFPNMFNNDKLNNSQIFIFNTRTLDLITNENNIILKRLHFDRKLFKKFIMGKLKDSKGDISYSQGNEKYILLYMESPLASDYLICVIPLNNITKSVAYSRKALLSESLLLLLLLSIIIYFVTKIILKRLYLILNSIKQIRTGNLEVDIPVYGSDEIGVLAHNFREMMKKIDELIKENIKKEVIGKETELRALKSQINAHFLFNTLENIRVMSLVEGNYVVADSLVSLADMMRYNIKWDNDFVSLNEELNHIKKYISLMTLRYEYCINLHVDINGNFCQLKIPKLIIQPLVENAVNHGLREKLRKKDGNIYISVREDGDYLNLNVMDDGKGMNKDEIHILYEHINGKVHEKLGLGIKNVNDRIRLFYGKNSGVYIEAEKESYSKFIIKLYNKDENSI</sequence>
<dbReference type="EMBL" id="CP096983">
    <property type="protein sequence ID" value="URZ12441.1"/>
    <property type="molecule type" value="Genomic_DNA"/>
</dbReference>
<keyword evidence="11" id="KW-0472">Membrane</keyword>
<accession>A0A1S8LEZ2</accession>
<evidence type="ECO:0000256" key="3">
    <source>
        <dbReference type="ARBA" id="ARBA00022553"/>
    </source>
</evidence>
<protein>
    <submittedName>
        <fullName evidence="12">Uncharacterized protein</fullName>
    </submittedName>
</protein>
<keyword evidence="4" id="KW-0808">Transferase</keyword>
<evidence type="ECO:0000256" key="6">
    <source>
        <dbReference type="ARBA" id="ARBA00022741"/>
    </source>
</evidence>
<dbReference type="Gene3D" id="3.30.565.10">
    <property type="entry name" value="Histidine kinase-like ATPase, C-terminal domain"/>
    <property type="match status" value="1"/>
</dbReference>
<evidence type="ECO:0000256" key="4">
    <source>
        <dbReference type="ARBA" id="ARBA00022679"/>
    </source>
</evidence>
<comment type="subcellular location">
    <subcellularLocation>
        <location evidence="1">Cell membrane</location>
        <topology evidence="1">Multi-pass membrane protein</topology>
    </subcellularLocation>
</comment>
<keyword evidence="2" id="KW-1003">Cell membrane</keyword>
<evidence type="ECO:0000256" key="7">
    <source>
        <dbReference type="ARBA" id="ARBA00022777"/>
    </source>
</evidence>
<keyword evidence="3" id="KW-0597">Phosphoprotein</keyword>
<evidence type="ECO:0000313" key="12">
    <source>
        <dbReference type="EMBL" id="URZ12441.1"/>
    </source>
</evidence>
<dbReference type="Pfam" id="PF00672">
    <property type="entry name" value="HAMP"/>
    <property type="match status" value="1"/>
</dbReference>
<keyword evidence="6" id="KW-0547">Nucleotide-binding</keyword>
<evidence type="ECO:0000256" key="9">
    <source>
        <dbReference type="ARBA" id="ARBA00022989"/>
    </source>
</evidence>
<keyword evidence="10" id="KW-0902">Two-component regulatory system</keyword>
<proteinExistence type="predicted"/>
<dbReference type="PANTHER" id="PTHR34220">
    <property type="entry name" value="SENSOR HISTIDINE KINASE YPDA"/>
    <property type="match status" value="1"/>
</dbReference>
<dbReference type="KEGG" id="crw:CROST_031630"/>
<evidence type="ECO:0000313" key="13">
    <source>
        <dbReference type="Proteomes" id="UP000190951"/>
    </source>
</evidence>
<dbReference type="SUPFAM" id="SSF158472">
    <property type="entry name" value="HAMP domain-like"/>
    <property type="match status" value="1"/>
</dbReference>
<dbReference type="InterPro" id="IPR036890">
    <property type="entry name" value="HATPase_C_sf"/>
</dbReference>
<keyword evidence="7" id="KW-0418">Kinase</keyword>
<dbReference type="Pfam" id="PF02518">
    <property type="entry name" value="HATPase_c"/>
    <property type="match status" value="1"/>
</dbReference>
<evidence type="ECO:0000256" key="5">
    <source>
        <dbReference type="ARBA" id="ARBA00022692"/>
    </source>
</evidence>
<name>A0A1S8LEZ2_9CLOT</name>
<dbReference type="SUPFAM" id="SSF55874">
    <property type="entry name" value="ATPase domain of HSP90 chaperone/DNA topoisomerase II/histidine kinase"/>
    <property type="match status" value="1"/>
</dbReference>
<dbReference type="InterPro" id="IPR010559">
    <property type="entry name" value="Sig_transdc_His_kin_internal"/>
</dbReference>
<dbReference type="Gene3D" id="6.10.340.10">
    <property type="match status" value="1"/>
</dbReference>
<dbReference type="Proteomes" id="UP000190951">
    <property type="component" value="Chromosome"/>
</dbReference>
<dbReference type="CDD" id="cd06225">
    <property type="entry name" value="HAMP"/>
    <property type="match status" value="1"/>
</dbReference>
<keyword evidence="8" id="KW-0067">ATP-binding</keyword>
<dbReference type="SMART" id="SM00304">
    <property type="entry name" value="HAMP"/>
    <property type="match status" value="1"/>
</dbReference>
<dbReference type="PANTHER" id="PTHR34220:SF11">
    <property type="entry name" value="SENSOR PROTEIN KINASE HPTS"/>
    <property type="match status" value="1"/>
</dbReference>
<evidence type="ECO:0000256" key="11">
    <source>
        <dbReference type="ARBA" id="ARBA00023136"/>
    </source>
</evidence>
<keyword evidence="9" id="KW-1133">Transmembrane helix</keyword>
<dbReference type="Pfam" id="PF06580">
    <property type="entry name" value="His_kinase"/>
    <property type="match status" value="1"/>
</dbReference>
<dbReference type="STRING" id="84029.CROST_09510"/>
<keyword evidence="5" id="KW-0812">Transmembrane</keyword>
<organism evidence="12 13">
    <name type="scientific">Clostridium felsineum</name>
    <dbReference type="NCBI Taxonomy" id="36839"/>
    <lineage>
        <taxon>Bacteria</taxon>
        <taxon>Bacillati</taxon>
        <taxon>Bacillota</taxon>
        <taxon>Clostridia</taxon>
        <taxon>Eubacteriales</taxon>
        <taxon>Clostridiaceae</taxon>
        <taxon>Clostridium</taxon>
    </lineage>
</organism>
<gene>
    <name evidence="12" type="ORF">CROST_031630</name>
</gene>
<evidence type="ECO:0000256" key="1">
    <source>
        <dbReference type="ARBA" id="ARBA00004651"/>
    </source>
</evidence>
<evidence type="ECO:0000256" key="10">
    <source>
        <dbReference type="ARBA" id="ARBA00023012"/>
    </source>
</evidence>
<dbReference type="InterPro" id="IPR003594">
    <property type="entry name" value="HATPase_dom"/>
</dbReference>
<dbReference type="GO" id="GO:0000155">
    <property type="term" value="F:phosphorelay sensor kinase activity"/>
    <property type="evidence" value="ECO:0007669"/>
    <property type="project" value="InterPro"/>
</dbReference>